<keyword evidence="4" id="KW-1185">Reference proteome</keyword>
<feature type="domain" description="HNH nuclease" evidence="2">
    <location>
        <begin position="23"/>
        <end position="76"/>
    </location>
</feature>
<dbReference type="EMBL" id="CP001778">
    <property type="protein sequence ID" value="ADD43866.1"/>
    <property type="molecule type" value="Genomic_DNA"/>
</dbReference>
<dbReference type="Gene3D" id="1.10.30.50">
    <property type="match status" value="1"/>
</dbReference>
<dbReference type="AlphaFoldDB" id="D3Q2D3"/>
<dbReference type="InterPro" id="IPR003615">
    <property type="entry name" value="HNH_nuc"/>
</dbReference>
<protein>
    <submittedName>
        <fullName evidence="3">HNH endonuclease</fullName>
    </submittedName>
</protein>
<keyword evidence="3" id="KW-0255">Endonuclease</keyword>
<accession>D3Q2D3</accession>
<gene>
    <name evidence="3" type="ordered locus">Snas_4217</name>
</gene>
<organism evidence="3 4">
    <name type="scientific">Stackebrandtia nassauensis (strain DSM 44728 / CIP 108903 / NRRL B-16338 / NBRC 102104 / LLR-40K-21)</name>
    <dbReference type="NCBI Taxonomy" id="446470"/>
    <lineage>
        <taxon>Bacteria</taxon>
        <taxon>Bacillati</taxon>
        <taxon>Actinomycetota</taxon>
        <taxon>Actinomycetes</taxon>
        <taxon>Glycomycetales</taxon>
        <taxon>Glycomycetaceae</taxon>
        <taxon>Stackebrandtia</taxon>
    </lineage>
</organism>
<sequence>MAETVTAWHGSNRAAQLPGDWPRRRAIVLERDGYRCTRIRADDTRCPEPATDVDHIKPGNNHELDNLTALCQWHHQKKSAREGGRAAWMNRPPKKRPAEKHPGAL</sequence>
<keyword evidence="3" id="KW-0540">Nuclease</keyword>
<dbReference type="CDD" id="cd00085">
    <property type="entry name" value="HNHc"/>
    <property type="match status" value="1"/>
</dbReference>
<dbReference type="SMART" id="SM00507">
    <property type="entry name" value="HNHc"/>
    <property type="match status" value="1"/>
</dbReference>
<dbReference type="RefSeq" id="WP_013019437.1">
    <property type="nucleotide sequence ID" value="NC_013947.1"/>
</dbReference>
<evidence type="ECO:0000256" key="1">
    <source>
        <dbReference type="SAM" id="MobiDB-lite"/>
    </source>
</evidence>
<dbReference type="eggNOG" id="COG1403">
    <property type="taxonomic scope" value="Bacteria"/>
</dbReference>
<proteinExistence type="predicted"/>
<evidence type="ECO:0000313" key="4">
    <source>
        <dbReference type="Proteomes" id="UP000000844"/>
    </source>
</evidence>
<name>D3Q2D3_STANL</name>
<dbReference type="KEGG" id="sna:Snas_4217"/>
<dbReference type="Proteomes" id="UP000000844">
    <property type="component" value="Chromosome"/>
</dbReference>
<evidence type="ECO:0000313" key="3">
    <source>
        <dbReference type="EMBL" id="ADD43866.1"/>
    </source>
</evidence>
<dbReference type="OrthoDB" id="3234360at2"/>
<dbReference type="HOGENOM" id="CLU_108879_10_1_11"/>
<keyword evidence="3" id="KW-0378">Hydrolase</keyword>
<reference evidence="3 4" key="1">
    <citation type="journal article" date="2009" name="Stand. Genomic Sci.">
        <title>Complete genome sequence of Stackebrandtia nassauensis type strain (LLR-40K-21).</title>
        <authorList>
            <person name="Munk C."/>
            <person name="Lapidus A."/>
            <person name="Copeland A."/>
            <person name="Jando M."/>
            <person name="Mayilraj S."/>
            <person name="Glavina Del Rio T."/>
            <person name="Nolan M."/>
            <person name="Chen F."/>
            <person name="Lucas S."/>
            <person name="Tice H."/>
            <person name="Cheng J.F."/>
            <person name="Han C."/>
            <person name="Detter J.C."/>
            <person name="Bruce D."/>
            <person name="Goodwin L."/>
            <person name="Chain P."/>
            <person name="Pitluck S."/>
            <person name="Goker M."/>
            <person name="Ovchinikova G."/>
            <person name="Pati A."/>
            <person name="Ivanova N."/>
            <person name="Mavromatis K."/>
            <person name="Chen A."/>
            <person name="Palaniappan K."/>
            <person name="Land M."/>
            <person name="Hauser L."/>
            <person name="Chang Y.J."/>
            <person name="Jeffries C.D."/>
            <person name="Bristow J."/>
            <person name="Eisen J.A."/>
            <person name="Markowitz V."/>
            <person name="Hugenholtz P."/>
            <person name="Kyrpides N.C."/>
            <person name="Klenk H.P."/>
        </authorList>
    </citation>
    <scope>NUCLEOTIDE SEQUENCE [LARGE SCALE GENOMIC DNA]</scope>
    <source>
        <strain evidence="4">DSM 44728 / CIP 108903 / NRRL B-16338 / NBRC 102104 / LLR-40K-21</strain>
    </source>
</reference>
<dbReference type="STRING" id="446470.Snas_4217"/>
<dbReference type="GO" id="GO:0004519">
    <property type="term" value="F:endonuclease activity"/>
    <property type="evidence" value="ECO:0007669"/>
    <property type="project" value="UniProtKB-KW"/>
</dbReference>
<feature type="region of interest" description="Disordered" evidence="1">
    <location>
        <begin position="75"/>
        <end position="105"/>
    </location>
</feature>
<evidence type="ECO:0000259" key="2">
    <source>
        <dbReference type="SMART" id="SM00507"/>
    </source>
</evidence>